<dbReference type="CDD" id="cd18186">
    <property type="entry name" value="BTB_POZ_ZBTB_KLHL-like"/>
    <property type="match status" value="1"/>
</dbReference>
<dbReference type="PROSITE" id="PS50097">
    <property type="entry name" value="BTB"/>
    <property type="match status" value="1"/>
</dbReference>
<feature type="region of interest" description="Disordered" evidence="1">
    <location>
        <begin position="1"/>
        <end position="90"/>
    </location>
</feature>
<accession>A0ABR4DL52</accession>
<keyword evidence="4" id="KW-1185">Reference proteome</keyword>
<dbReference type="InterPro" id="IPR011333">
    <property type="entry name" value="SKP1/BTB/POZ_sf"/>
</dbReference>
<dbReference type="SUPFAM" id="SSF54695">
    <property type="entry name" value="POZ domain"/>
    <property type="match status" value="1"/>
</dbReference>
<evidence type="ECO:0000313" key="3">
    <source>
        <dbReference type="EMBL" id="KAL2270576.1"/>
    </source>
</evidence>
<evidence type="ECO:0000256" key="1">
    <source>
        <dbReference type="SAM" id="MobiDB-lite"/>
    </source>
</evidence>
<feature type="compositionally biased region" description="Acidic residues" evidence="1">
    <location>
        <begin position="64"/>
        <end position="83"/>
    </location>
</feature>
<dbReference type="InterPro" id="IPR000210">
    <property type="entry name" value="BTB/POZ_dom"/>
</dbReference>
<dbReference type="EMBL" id="JAZGUE010000002">
    <property type="protein sequence ID" value="KAL2270576.1"/>
    <property type="molecule type" value="Genomic_DNA"/>
</dbReference>
<dbReference type="PANTHER" id="PTHR47843">
    <property type="entry name" value="BTB DOMAIN-CONTAINING PROTEIN-RELATED"/>
    <property type="match status" value="1"/>
</dbReference>
<dbReference type="SMART" id="SM00225">
    <property type="entry name" value="BTB"/>
    <property type="match status" value="1"/>
</dbReference>
<dbReference type="GeneID" id="98123710"/>
<comment type="caution">
    <text evidence="3">The sequence shown here is derived from an EMBL/GenBank/DDBJ whole genome shotgun (WGS) entry which is preliminary data.</text>
</comment>
<dbReference type="PANTHER" id="PTHR47843:SF5">
    <property type="entry name" value="BTB_POZ DOMAIN PROTEIN"/>
    <property type="match status" value="1"/>
</dbReference>
<dbReference type="Gene3D" id="3.30.710.10">
    <property type="entry name" value="Potassium Channel Kv1.1, Chain A"/>
    <property type="match status" value="1"/>
</dbReference>
<dbReference type="Proteomes" id="UP001600064">
    <property type="component" value="Unassembled WGS sequence"/>
</dbReference>
<dbReference type="Pfam" id="PF00651">
    <property type="entry name" value="BTB"/>
    <property type="match status" value="1"/>
</dbReference>
<dbReference type="RefSeq" id="XP_070869300.1">
    <property type="nucleotide sequence ID" value="XM_071009066.1"/>
</dbReference>
<evidence type="ECO:0000259" key="2">
    <source>
        <dbReference type="PROSITE" id="PS50097"/>
    </source>
</evidence>
<evidence type="ECO:0000313" key="4">
    <source>
        <dbReference type="Proteomes" id="UP001600064"/>
    </source>
</evidence>
<reference evidence="3 4" key="1">
    <citation type="journal article" date="2024" name="Commun. Biol.">
        <title>Comparative genomic analysis of thermophilic fungi reveals convergent evolutionary adaptations and gene losses.</title>
        <authorList>
            <person name="Steindorff A.S."/>
            <person name="Aguilar-Pontes M.V."/>
            <person name="Robinson A.J."/>
            <person name="Andreopoulos B."/>
            <person name="LaButti K."/>
            <person name="Kuo A."/>
            <person name="Mondo S."/>
            <person name="Riley R."/>
            <person name="Otillar R."/>
            <person name="Haridas S."/>
            <person name="Lipzen A."/>
            <person name="Grimwood J."/>
            <person name="Schmutz J."/>
            <person name="Clum A."/>
            <person name="Reid I.D."/>
            <person name="Moisan M.C."/>
            <person name="Butler G."/>
            <person name="Nguyen T.T.M."/>
            <person name="Dewar K."/>
            <person name="Conant G."/>
            <person name="Drula E."/>
            <person name="Henrissat B."/>
            <person name="Hansel C."/>
            <person name="Singer S."/>
            <person name="Hutchinson M.I."/>
            <person name="de Vries R.P."/>
            <person name="Natvig D.O."/>
            <person name="Powell A.J."/>
            <person name="Tsang A."/>
            <person name="Grigoriev I.V."/>
        </authorList>
    </citation>
    <scope>NUCLEOTIDE SEQUENCE [LARGE SCALE GENOMIC DNA]</scope>
    <source>
        <strain evidence="3 4">ATCC 22073</strain>
    </source>
</reference>
<gene>
    <name evidence="3" type="ORF">VTJ83DRAFT_2760</name>
</gene>
<name>A0ABR4DL52_9PEZI</name>
<proteinExistence type="predicted"/>
<organism evidence="3 4">
    <name type="scientific">Remersonia thermophila</name>
    <dbReference type="NCBI Taxonomy" id="72144"/>
    <lineage>
        <taxon>Eukaryota</taxon>
        <taxon>Fungi</taxon>
        <taxon>Dikarya</taxon>
        <taxon>Ascomycota</taxon>
        <taxon>Pezizomycotina</taxon>
        <taxon>Sordariomycetes</taxon>
        <taxon>Sordariomycetidae</taxon>
        <taxon>Sordariales</taxon>
        <taxon>Sordariales incertae sedis</taxon>
        <taxon>Remersonia</taxon>
    </lineage>
</organism>
<feature type="domain" description="BTB" evidence="2">
    <location>
        <begin position="107"/>
        <end position="174"/>
    </location>
</feature>
<sequence length="412" mass="46725">MGDTTHSVNGGLGPADAAAQFLDEPGEVQEDIPERPWTFADFISEMELDGTQERCGSSDLGSGTDEENDEDEDEENDEDEDEENTARDRRTSLYASLSALRLSEKWTDMTIRCGGREFQAHRAVVCTQSQFFDLALSGPFREAQTGVVDLPEDDPDILERFLEFLYTGTYQDDLVTQTLQDEVCLMSVDEIKAELNTPPGVTVDAATDAGGDDSDDGVYYPPWGREPTEFYGIYKHPEPEEEFLEGLEDAAADEAKALKEQPFADTPMGERLREIIDQNRSPGGSYPWSRSNEAWAREVRGQRDLFLPLRLYVMADKFGVPALKVLARNRFHRAAEHTWHDIEAFPELVDELYESTPPNDYAMREVVCRLAGSWAPNHPDEMERFGWVLKKHKEFATGVWNYMGYYHTLVWT</sequence>
<protein>
    <recommendedName>
        <fullName evidence="2">BTB domain-containing protein</fullName>
    </recommendedName>
</protein>